<reference evidence="2 5" key="2">
    <citation type="submission" date="2016-10" db="EMBL/GenBank/DDBJ databases">
        <title>Hydorgenophaga sp. LPB0072 isolated from gastropod.</title>
        <authorList>
            <person name="Kim E."/>
            <person name="Yi H."/>
        </authorList>
    </citation>
    <scope>NUCLEOTIDE SEQUENCE [LARGE SCALE GENOMIC DNA]</scope>
    <source>
        <strain evidence="2 5">LPB0072</strain>
    </source>
</reference>
<dbReference type="KEGG" id="hyl:LPB072_13945"/>
<dbReference type="CDD" id="cd06558">
    <property type="entry name" value="crotonase-like"/>
    <property type="match status" value="1"/>
</dbReference>
<dbReference type="OrthoDB" id="9807606at2"/>
<comment type="similarity">
    <text evidence="1">Belongs to the enoyl-CoA hydratase/isomerase family.</text>
</comment>
<dbReference type="InterPro" id="IPR051683">
    <property type="entry name" value="Enoyl-CoA_Hydratase/Isomerase"/>
</dbReference>
<dbReference type="InterPro" id="IPR029045">
    <property type="entry name" value="ClpP/crotonase-like_dom_sf"/>
</dbReference>
<dbReference type="Pfam" id="PF00378">
    <property type="entry name" value="ECH_1"/>
    <property type="match status" value="1"/>
</dbReference>
<keyword evidence="4" id="KW-1185">Reference proteome</keyword>
<dbReference type="Proteomes" id="UP000185657">
    <property type="component" value="Unassembled WGS sequence"/>
</dbReference>
<dbReference type="STRING" id="1763535.LPB072_13945"/>
<dbReference type="RefSeq" id="WP_066084729.1">
    <property type="nucleotide sequence ID" value="NZ_CP017476.1"/>
</dbReference>
<dbReference type="Gene3D" id="1.10.12.10">
    <property type="entry name" value="Lyase 2-enoyl-coa Hydratase, Chain A, domain 2"/>
    <property type="match status" value="1"/>
</dbReference>
<dbReference type="AlphaFoldDB" id="A0A167J1D2"/>
<proteinExistence type="inferred from homology"/>
<reference evidence="3 4" key="1">
    <citation type="submission" date="2016-02" db="EMBL/GenBank/DDBJ databases">
        <title>Draft genome sequence of Hydrogenophaga sp. LPB0072.</title>
        <authorList>
            <person name="Shin S.-K."/>
            <person name="Yi H."/>
        </authorList>
    </citation>
    <scope>NUCLEOTIDE SEQUENCE [LARGE SCALE GENOMIC DNA]</scope>
    <source>
        <strain evidence="3 4">LPB0072</strain>
    </source>
</reference>
<dbReference type="PANTHER" id="PTHR42964">
    <property type="entry name" value="ENOYL-COA HYDRATASE"/>
    <property type="match status" value="1"/>
</dbReference>
<dbReference type="InterPro" id="IPR001753">
    <property type="entry name" value="Enoyl-CoA_hydra/iso"/>
</dbReference>
<evidence type="ECO:0000313" key="4">
    <source>
        <dbReference type="Proteomes" id="UP000185657"/>
    </source>
</evidence>
<sequence length="274" mass="29219">MKPWPSLSTLKLDHQTGWLTIWLHRPEVRNALSAQMVSELMETLERVAQDAGLRGVTIRGHGGVFCAGGDIKDFKATMQGQDLATVRASSLRAGELFERINSLPQVVLMLVEGPAMAGGMGMVCAGDVVAVTADASFALTEVTLGIPPAQIAPYVVNRLGLRTARRLMLTAARFGAEEALQMGMADHLAADAAGLETFEAGIKTAVTRCAPGANAVTKRILLATQRLEGESMRALAADGFAHCMLDDEGREGVAAFLEKRKPAWNTQAKPPLLD</sequence>
<organism evidence="2 5">
    <name type="scientific">Hydrogenophaga crassostreae</name>
    <dbReference type="NCBI Taxonomy" id="1763535"/>
    <lineage>
        <taxon>Bacteria</taxon>
        <taxon>Pseudomonadati</taxon>
        <taxon>Pseudomonadota</taxon>
        <taxon>Betaproteobacteria</taxon>
        <taxon>Burkholderiales</taxon>
        <taxon>Comamonadaceae</taxon>
        <taxon>Hydrogenophaga</taxon>
    </lineage>
</organism>
<dbReference type="Proteomes" id="UP000185680">
    <property type="component" value="Chromosome"/>
</dbReference>
<evidence type="ECO:0000313" key="3">
    <source>
        <dbReference type="EMBL" id="OAD44258.1"/>
    </source>
</evidence>
<gene>
    <name evidence="2" type="ORF">LPB072_13945</name>
    <name evidence="3" type="ORF">LPB72_01880</name>
</gene>
<accession>A0A167J1D2</accession>
<dbReference type="GO" id="GO:0008300">
    <property type="term" value="P:isoprenoid catabolic process"/>
    <property type="evidence" value="ECO:0007669"/>
    <property type="project" value="TreeGrafter"/>
</dbReference>
<dbReference type="InterPro" id="IPR014748">
    <property type="entry name" value="Enoyl-CoA_hydra_C"/>
</dbReference>
<name>A0A167J1D2_9BURK</name>
<dbReference type="PANTHER" id="PTHR42964:SF1">
    <property type="entry name" value="POLYKETIDE BIOSYNTHESIS ENOYL-COA HYDRATASE PKSH-RELATED"/>
    <property type="match status" value="1"/>
</dbReference>
<evidence type="ECO:0000313" key="5">
    <source>
        <dbReference type="Proteomes" id="UP000185680"/>
    </source>
</evidence>
<dbReference type="SUPFAM" id="SSF52096">
    <property type="entry name" value="ClpP/crotonase"/>
    <property type="match status" value="1"/>
</dbReference>
<dbReference type="GO" id="GO:0003824">
    <property type="term" value="F:catalytic activity"/>
    <property type="evidence" value="ECO:0007669"/>
    <property type="project" value="UniProtKB-ARBA"/>
</dbReference>
<dbReference type="Gene3D" id="3.90.226.10">
    <property type="entry name" value="2-enoyl-CoA Hydratase, Chain A, domain 1"/>
    <property type="match status" value="1"/>
</dbReference>
<dbReference type="EMBL" id="CP017476">
    <property type="protein sequence ID" value="AOW13779.1"/>
    <property type="molecule type" value="Genomic_DNA"/>
</dbReference>
<evidence type="ECO:0008006" key="6">
    <source>
        <dbReference type="Google" id="ProtNLM"/>
    </source>
</evidence>
<protein>
    <recommendedName>
        <fullName evidence="6">Enoyl-CoA hydratase</fullName>
    </recommendedName>
</protein>
<evidence type="ECO:0000256" key="1">
    <source>
        <dbReference type="ARBA" id="ARBA00005254"/>
    </source>
</evidence>
<evidence type="ECO:0000313" key="2">
    <source>
        <dbReference type="EMBL" id="AOW13779.1"/>
    </source>
</evidence>
<dbReference type="EMBL" id="LVWD01000001">
    <property type="protein sequence ID" value="OAD44258.1"/>
    <property type="molecule type" value="Genomic_DNA"/>
</dbReference>